<keyword evidence="6 7" id="KW-0472">Membrane</keyword>
<dbReference type="PANTHER" id="PTHR24221">
    <property type="entry name" value="ATP-BINDING CASSETTE SUB-FAMILY B"/>
    <property type="match status" value="1"/>
</dbReference>
<dbReference type="Pfam" id="PF00005">
    <property type="entry name" value="ABC_tran"/>
    <property type="match status" value="1"/>
</dbReference>
<feature type="transmembrane region" description="Helical" evidence="7">
    <location>
        <begin position="339"/>
        <end position="361"/>
    </location>
</feature>
<dbReference type="RefSeq" id="WP_187785465.1">
    <property type="nucleotide sequence ID" value="NZ_JACTVA010000030.1"/>
</dbReference>
<dbReference type="SUPFAM" id="SSF52540">
    <property type="entry name" value="P-loop containing nucleoside triphosphate hydrolases"/>
    <property type="match status" value="1"/>
</dbReference>
<proteinExistence type="predicted"/>
<dbReference type="SUPFAM" id="SSF90123">
    <property type="entry name" value="ABC transporter transmembrane region"/>
    <property type="match status" value="1"/>
</dbReference>
<comment type="subcellular location">
    <subcellularLocation>
        <location evidence="1">Cell membrane</location>
        <topology evidence="1">Multi-pass membrane protein</topology>
    </subcellularLocation>
</comment>
<keyword evidence="11" id="KW-1185">Reference proteome</keyword>
<comment type="caution">
    <text evidence="10">The sequence shown here is derived from an EMBL/GenBank/DDBJ whole genome shotgun (WGS) entry which is preliminary data.</text>
</comment>
<keyword evidence="5 7" id="KW-1133">Transmembrane helix</keyword>
<dbReference type="CDD" id="cd03228">
    <property type="entry name" value="ABCC_MRP_Like"/>
    <property type="match status" value="1"/>
</dbReference>
<name>A0ABR7RP04_9PROT</name>
<evidence type="ECO:0000256" key="1">
    <source>
        <dbReference type="ARBA" id="ARBA00004651"/>
    </source>
</evidence>
<dbReference type="GO" id="GO:0005524">
    <property type="term" value="F:ATP binding"/>
    <property type="evidence" value="ECO:0007669"/>
    <property type="project" value="UniProtKB-KW"/>
</dbReference>
<dbReference type="PROSITE" id="PS50893">
    <property type="entry name" value="ABC_TRANSPORTER_2"/>
    <property type="match status" value="1"/>
</dbReference>
<dbReference type="Gene3D" id="1.20.1560.10">
    <property type="entry name" value="ABC transporter type 1, transmembrane domain"/>
    <property type="match status" value="1"/>
</dbReference>
<evidence type="ECO:0000256" key="2">
    <source>
        <dbReference type="ARBA" id="ARBA00022692"/>
    </source>
</evidence>
<sequence>MNEISPPARGLALAAQESALLSACAPALLRGGPVDLMARLPDGGLRFIATLEAGTLLLPGPPGTEWLLRARRRLLLQPAREEDEAGLRPWLQALHQAAATLGTVLDAASLHPQAQGRSDQLLTAIAAALAAPAPEAERREDAAYQATLAGFPRLLQRRFRRAPKSAGGPLAEAAAELARQMGARPVAVPEDPEEGREDFLERFAAAHGLRLRALRLDNGARPEGEGPMLVFAAGDTPLLLLPRRFGGYDMFSLAAGGARRRLRQADWSALAAEAYGFCRTLPAGKLSFRSLLGFGLQAATADFVLLGACGVVGAGLALLPPLASQQITNIAVHTADTRFLFQLLAALLAALLVETAFFAIGQLAELRAQGRAGLALHAAMVDRLLRLSPNDLRGSTTLILATEMETVEKFRRALIGFGSTGLLALIHGLAAAALVATISPAAGLLAIGAILLRLGLTALIGWLQFRAIYEGERMDVIVLAFVYDLVRMVPALRGNRLERRAFTQWGDNFLAFQARLMRSASIGDRLPVLEHLWDALVLAACFAALAFANAQAEVNAGQAVAFVLVLGRLTRAGKGLSHALMGAMKLLPMAKLARPLLDFSVEPLVSGPPVPVLSGRIDVVDVSFFFGARRALDRISFSIADGEFVAITGASGSGKSTLLSLLAGLQPPQAGRLLLDGHDLSGINRRQLTRKLGLVMQNSRLFPGSVYDNIRGTTAIDMDAAWGFAAQAGVAEELRAMPMGLHTLVGETGMGFSLSQVQRILIARALAQSPSVLILDEAMSALDGAAQRQVMRTLRGLPVTRIIVAHRPALWRETDRIIMLRDGALAAAGPPAAMLATPSTFQPPTLQSPAAHP</sequence>
<protein>
    <submittedName>
        <fullName evidence="10">ATP-binding cassette domain-containing protein</fullName>
    </submittedName>
</protein>
<dbReference type="InterPro" id="IPR003593">
    <property type="entry name" value="AAA+_ATPase"/>
</dbReference>
<reference evidence="10 11" key="1">
    <citation type="journal article" date="2013" name="Int. J. Syst. Evol. Microbiol.">
        <title>Roseomonas aerophila sp. nov., isolated from air.</title>
        <authorList>
            <person name="Kim S.J."/>
            <person name="Weon H.Y."/>
            <person name="Ahn J.H."/>
            <person name="Hong S.B."/>
            <person name="Seok S.J."/>
            <person name="Whang K.S."/>
            <person name="Kwon S.W."/>
        </authorList>
    </citation>
    <scope>NUCLEOTIDE SEQUENCE [LARGE SCALE GENOMIC DNA]</scope>
    <source>
        <strain evidence="10 11">NBRC 108923</strain>
    </source>
</reference>
<evidence type="ECO:0000313" key="11">
    <source>
        <dbReference type="Proteomes" id="UP000626026"/>
    </source>
</evidence>
<evidence type="ECO:0000256" key="5">
    <source>
        <dbReference type="ARBA" id="ARBA00022989"/>
    </source>
</evidence>
<organism evidence="10 11">
    <name type="scientific">Teichococcus aerophilus</name>
    <dbReference type="NCBI Taxonomy" id="1224513"/>
    <lineage>
        <taxon>Bacteria</taxon>
        <taxon>Pseudomonadati</taxon>
        <taxon>Pseudomonadota</taxon>
        <taxon>Alphaproteobacteria</taxon>
        <taxon>Acetobacterales</taxon>
        <taxon>Roseomonadaceae</taxon>
        <taxon>Roseomonas</taxon>
    </lineage>
</organism>
<evidence type="ECO:0000256" key="4">
    <source>
        <dbReference type="ARBA" id="ARBA00022840"/>
    </source>
</evidence>
<feature type="transmembrane region" description="Helical" evidence="7">
    <location>
        <begin position="444"/>
        <end position="465"/>
    </location>
</feature>
<keyword evidence="4 10" id="KW-0067">ATP-binding</keyword>
<keyword evidence="3" id="KW-0547">Nucleotide-binding</keyword>
<dbReference type="Proteomes" id="UP000626026">
    <property type="component" value="Unassembled WGS sequence"/>
</dbReference>
<evidence type="ECO:0000259" key="9">
    <source>
        <dbReference type="PROSITE" id="PS50929"/>
    </source>
</evidence>
<dbReference type="InterPro" id="IPR039421">
    <property type="entry name" value="Type_1_exporter"/>
</dbReference>
<dbReference type="PANTHER" id="PTHR24221:SF654">
    <property type="entry name" value="ATP-BINDING CASSETTE SUB-FAMILY B MEMBER 6"/>
    <property type="match status" value="1"/>
</dbReference>
<dbReference type="SMART" id="SM00382">
    <property type="entry name" value="AAA"/>
    <property type="match status" value="1"/>
</dbReference>
<dbReference type="PROSITE" id="PS50929">
    <property type="entry name" value="ABC_TM1F"/>
    <property type="match status" value="1"/>
</dbReference>
<evidence type="ECO:0000256" key="3">
    <source>
        <dbReference type="ARBA" id="ARBA00022741"/>
    </source>
</evidence>
<evidence type="ECO:0000313" key="10">
    <source>
        <dbReference type="EMBL" id="MBC9208304.1"/>
    </source>
</evidence>
<dbReference type="InterPro" id="IPR036640">
    <property type="entry name" value="ABC1_TM_sf"/>
</dbReference>
<accession>A0ABR7RP04</accession>
<dbReference type="EMBL" id="JACTVA010000030">
    <property type="protein sequence ID" value="MBC9208304.1"/>
    <property type="molecule type" value="Genomic_DNA"/>
</dbReference>
<evidence type="ECO:0000259" key="8">
    <source>
        <dbReference type="PROSITE" id="PS50893"/>
    </source>
</evidence>
<dbReference type="Gene3D" id="3.40.50.300">
    <property type="entry name" value="P-loop containing nucleotide triphosphate hydrolases"/>
    <property type="match status" value="1"/>
</dbReference>
<feature type="transmembrane region" description="Helical" evidence="7">
    <location>
        <begin position="291"/>
        <end position="319"/>
    </location>
</feature>
<dbReference type="InterPro" id="IPR027417">
    <property type="entry name" value="P-loop_NTPase"/>
</dbReference>
<keyword evidence="2 7" id="KW-0812">Transmembrane</keyword>
<dbReference type="InterPro" id="IPR011527">
    <property type="entry name" value="ABC1_TM_dom"/>
</dbReference>
<gene>
    <name evidence="10" type="ORF">IBL26_15775</name>
</gene>
<feature type="domain" description="ABC transporter" evidence="8">
    <location>
        <begin position="617"/>
        <end position="847"/>
    </location>
</feature>
<feature type="domain" description="ABC transmembrane type-1" evidence="9">
    <location>
        <begin position="304"/>
        <end position="572"/>
    </location>
</feature>
<dbReference type="InterPro" id="IPR003439">
    <property type="entry name" value="ABC_transporter-like_ATP-bd"/>
</dbReference>
<feature type="transmembrane region" description="Helical" evidence="7">
    <location>
        <begin position="414"/>
        <end position="438"/>
    </location>
</feature>
<evidence type="ECO:0000256" key="7">
    <source>
        <dbReference type="SAM" id="Phobius"/>
    </source>
</evidence>
<evidence type="ECO:0000256" key="6">
    <source>
        <dbReference type="ARBA" id="ARBA00023136"/>
    </source>
</evidence>